<keyword evidence="3" id="KW-1185">Reference proteome</keyword>
<dbReference type="Proteomes" id="UP000799766">
    <property type="component" value="Unassembled WGS sequence"/>
</dbReference>
<accession>A0A6A6P6B3</accession>
<feature type="compositionally biased region" description="Polar residues" evidence="1">
    <location>
        <begin position="232"/>
        <end position="248"/>
    </location>
</feature>
<evidence type="ECO:0000256" key="1">
    <source>
        <dbReference type="SAM" id="MobiDB-lite"/>
    </source>
</evidence>
<name>A0A6A6P6B3_9PEZI</name>
<dbReference type="EMBL" id="MU001675">
    <property type="protein sequence ID" value="KAF2459384.1"/>
    <property type="molecule type" value="Genomic_DNA"/>
</dbReference>
<sequence>MPIGPYAEMQRNNLITATLSSFSSLQATLSSASSSTPYPSSSLFSSAPSYTPSETPLRTSLLIHSQLISLLLLIPRRDLFDFAHSYTPPPPSTTDRPLRADSPAATTATAAVLAWLRADDGQRARRAVLAAAELLDSLRRHPAGAPHEPFAALVATVTLWAFSELVGGGPSAAAAASAAAAGSPSALQTRAEPHQFAVAMGAPSPFASAAGSAASPPPPPPLSASPRGTAAGSPSGSGVPATGTTPSWSPWAGLPGAPGGGGGGGSGGGGKRAPMIRLDRPRTAEATRAWIEGGPAAEVRGHLTDVGSVAAAEAGARVLEVG</sequence>
<gene>
    <name evidence="2" type="ORF">BDY21DRAFT_370145</name>
</gene>
<reference evidence="2" key="1">
    <citation type="journal article" date="2020" name="Stud. Mycol.">
        <title>101 Dothideomycetes genomes: a test case for predicting lifestyles and emergence of pathogens.</title>
        <authorList>
            <person name="Haridas S."/>
            <person name="Albert R."/>
            <person name="Binder M."/>
            <person name="Bloem J."/>
            <person name="Labutti K."/>
            <person name="Salamov A."/>
            <person name="Andreopoulos B."/>
            <person name="Baker S."/>
            <person name="Barry K."/>
            <person name="Bills G."/>
            <person name="Bluhm B."/>
            <person name="Cannon C."/>
            <person name="Castanera R."/>
            <person name="Culley D."/>
            <person name="Daum C."/>
            <person name="Ezra D."/>
            <person name="Gonzalez J."/>
            <person name="Henrissat B."/>
            <person name="Kuo A."/>
            <person name="Liang C."/>
            <person name="Lipzen A."/>
            <person name="Lutzoni F."/>
            <person name="Magnuson J."/>
            <person name="Mondo S."/>
            <person name="Nolan M."/>
            <person name="Ohm R."/>
            <person name="Pangilinan J."/>
            <person name="Park H.-J."/>
            <person name="Ramirez L."/>
            <person name="Alfaro M."/>
            <person name="Sun H."/>
            <person name="Tritt A."/>
            <person name="Yoshinaga Y."/>
            <person name="Zwiers L.-H."/>
            <person name="Turgeon B."/>
            <person name="Goodwin S."/>
            <person name="Spatafora J."/>
            <person name="Crous P."/>
            <person name="Grigoriev I."/>
        </authorList>
    </citation>
    <scope>NUCLEOTIDE SEQUENCE</scope>
    <source>
        <strain evidence="2">ATCC 16933</strain>
    </source>
</reference>
<dbReference type="AlphaFoldDB" id="A0A6A6P6B3"/>
<proteinExistence type="predicted"/>
<evidence type="ECO:0000313" key="3">
    <source>
        <dbReference type="Proteomes" id="UP000799766"/>
    </source>
</evidence>
<protein>
    <submittedName>
        <fullName evidence="2">Uncharacterized protein</fullName>
    </submittedName>
</protein>
<feature type="region of interest" description="Disordered" evidence="1">
    <location>
        <begin position="207"/>
        <end position="278"/>
    </location>
</feature>
<evidence type="ECO:0000313" key="2">
    <source>
        <dbReference type="EMBL" id="KAF2459384.1"/>
    </source>
</evidence>
<feature type="compositionally biased region" description="Gly residues" evidence="1">
    <location>
        <begin position="256"/>
        <end position="271"/>
    </location>
</feature>
<organism evidence="2 3">
    <name type="scientific">Lineolata rhizophorae</name>
    <dbReference type="NCBI Taxonomy" id="578093"/>
    <lineage>
        <taxon>Eukaryota</taxon>
        <taxon>Fungi</taxon>
        <taxon>Dikarya</taxon>
        <taxon>Ascomycota</taxon>
        <taxon>Pezizomycotina</taxon>
        <taxon>Dothideomycetes</taxon>
        <taxon>Dothideomycetes incertae sedis</taxon>
        <taxon>Lineolatales</taxon>
        <taxon>Lineolataceae</taxon>
        <taxon>Lineolata</taxon>
    </lineage>
</organism>